<feature type="repeat" description="Cell wall-binding" evidence="4">
    <location>
        <begin position="129"/>
        <end position="148"/>
    </location>
</feature>
<dbReference type="SUPFAM" id="SSF69360">
    <property type="entry name" value="Cell wall binding repeat"/>
    <property type="match status" value="1"/>
</dbReference>
<keyword evidence="3 8" id="KW-0378">Hydrolase</keyword>
<dbReference type="CDD" id="cd08023">
    <property type="entry name" value="GH16_laminarinase_like"/>
    <property type="match status" value="1"/>
</dbReference>
<feature type="repeat" description="Cell wall-binding" evidence="4">
    <location>
        <begin position="89"/>
        <end position="108"/>
    </location>
</feature>
<dbReference type="InterPro" id="IPR013320">
    <property type="entry name" value="ConA-like_dom_sf"/>
</dbReference>
<protein>
    <submittedName>
        <fullName evidence="8">Family 16 glycosylhydrolase</fullName>
    </submittedName>
</protein>
<evidence type="ECO:0000256" key="2">
    <source>
        <dbReference type="ARBA" id="ARBA00022737"/>
    </source>
</evidence>
<dbReference type="InterPro" id="IPR003305">
    <property type="entry name" value="CenC_carb-bd"/>
</dbReference>
<accession>A0A7X9SKZ1</accession>
<evidence type="ECO:0000256" key="1">
    <source>
        <dbReference type="ARBA" id="ARBA00006865"/>
    </source>
</evidence>
<feature type="repeat" description="Cell wall-binding" evidence="4">
    <location>
        <begin position="49"/>
        <end position="68"/>
    </location>
</feature>
<keyword evidence="2" id="KW-0677">Repeat</keyword>
<dbReference type="Gene3D" id="2.60.120.260">
    <property type="entry name" value="Galactose-binding domain-like"/>
    <property type="match status" value="4"/>
</dbReference>
<evidence type="ECO:0000313" key="9">
    <source>
        <dbReference type="Proteomes" id="UP000587880"/>
    </source>
</evidence>
<evidence type="ECO:0000256" key="3">
    <source>
        <dbReference type="ARBA" id="ARBA00022801"/>
    </source>
</evidence>
<evidence type="ECO:0000259" key="7">
    <source>
        <dbReference type="PROSITE" id="PS51762"/>
    </source>
</evidence>
<dbReference type="SUPFAM" id="SSF49785">
    <property type="entry name" value="Galactose-binding domain-like"/>
    <property type="match status" value="4"/>
</dbReference>
<evidence type="ECO:0000256" key="6">
    <source>
        <dbReference type="SAM" id="SignalP"/>
    </source>
</evidence>
<name>A0A7X9SKZ1_CLOBE</name>
<organism evidence="8 9">
    <name type="scientific">Clostridium beijerinckii</name>
    <name type="common">Clostridium MP</name>
    <dbReference type="NCBI Taxonomy" id="1520"/>
    <lineage>
        <taxon>Bacteria</taxon>
        <taxon>Bacillati</taxon>
        <taxon>Bacillota</taxon>
        <taxon>Clostridia</taxon>
        <taxon>Eubacteriales</taxon>
        <taxon>Clostridiaceae</taxon>
        <taxon>Clostridium</taxon>
    </lineage>
</organism>
<dbReference type="AlphaFoldDB" id="A0A7X9SKZ1"/>
<evidence type="ECO:0000313" key="8">
    <source>
        <dbReference type="EMBL" id="NMF03567.1"/>
    </source>
</evidence>
<evidence type="ECO:0000256" key="5">
    <source>
        <dbReference type="SAM" id="MobiDB-lite"/>
    </source>
</evidence>
<sequence length="1261" mass="139308">MKSIKLKKIIAVAVAASMIPVMLQSGVNAEWKQSTNNGSWSYVDDSGLATNWKLIDGKWYNFDESGVMKTGWINDNGIWYFANASGEMQTGWVNDKGIWYFTDTSGAMQTGWINDRGTWYFTDTTGAMKTGWVNDKETWYFTDASGAMQTGVIEVDGKVYSLASSGAMQTGKVIIDNKEYNFSNSGEAVGEIPQAVKAFDNKGVGVTKQADKPTTTETLPSSTASKNSSSHSSSSGNSGSNSGNSGSNPGNSNQEQDKWKLVWSDEFNGTSLDPNKWSYQYGNGDEYGAVDWGNNEKEYYTDQNTKVEDGDLVIEARKEDNPDQFGGKKYSSARIRTLGKFSKTYGKIEAAITMPKGQGLWPAFWMLPDDDNIYGKWASGGEIDIMEAKGGHPNNVWGTIHFGKEWPNNTSSGGHYTFPEGKDISGQHIYSVEWEPGEIRWYVDGELYYTANNWFSQGNDQPAPYAYPAPFDRNFHIILNMAVGGAYDGNVEPDDSFKSADMKVDYVRVYDLNGQYPVHANPATYEGPLVGARTPLANGSYILDPSFKSIKATDTDNLSFDNWNFLTASGGQATFTNDNGLDIDIKKGGTVNYGVQLVDHVPLRLNKKYTLKFKAKADKNASVQAQFGGGADRGYTKYSDAFKVDLTTEEKEYEYSFVMKDTPNVHGRLEFNLGLTDDVNINLNDVEVTESDADVEDNASTAKEPLDNGNHIYNGDFNLGDNGMGFWDFKGEGATIKSDKDKKEADITLPAAGDKNSVILSQSGTNLLQSDVYKLTFKASASKDRPMDVRFASKDGQTTYAQNTFNLTTEDSEYDYEFTMQKGTTDVNSITQFLMGNADGDVYIHDIQLIRTTNNNVNYDGVDLYPIKNGDFSLGYNYWQTMDNQGTPASKADFSITDDANKAAAIDVKALGDSNWNVMLYSNDMKLSKGVSYTLEFDAWADQARDIVAKIEENANYTSYTSKTLSLKPDKQHVILNFTMPKDDTAQLKFCMGNTSSPALGKVYIDNVSLRVKNAPVKMPATLVLDTTDNKIGNDINIAYAGGDSGWKDSIKEITVEDKNVDPTLYKVSDGQITLDKSLFTKQGDYNIIVKSDGFDDADVKQSMIDTSVNNNLISNGDFSSEFENWTHFATTPAAATFSITDDADKTAAIDVQSTGEADWNVMLFSDNIKLAKDTNYVLEFDAWADEDRDILAEIQQNADPYTTYASEAVALDGNKKHVTLKFTMKNDDKPQVKFCCGKTNNPKATKIYIDNVSLKVDQNK</sequence>
<dbReference type="InterPro" id="IPR011432">
    <property type="entry name" value="Shr-like_HID"/>
</dbReference>
<feature type="domain" description="GH16" evidence="7">
    <location>
        <begin position="241"/>
        <end position="515"/>
    </location>
</feature>
<dbReference type="InterPro" id="IPR008979">
    <property type="entry name" value="Galactose-bd-like_sf"/>
</dbReference>
<reference evidence="8 9" key="1">
    <citation type="submission" date="2020-04" db="EMBL/GenBank/DDBJ databases">
        <authorList>
            <person name="Hitch T.C.A."/>
            <person name="Wylensek D."/>
            <person name="Clavel T."/>
        </authorList>
    </citation>
    <scope>NUCLEOTIDE SEQUENCE [LARGE SCALE GENOMIC DNA]</scope>
    <source>
        <strain evidence="8 9">WB01_NA02</strain>
    </source>
</reference>
<proteinExistence type="inferred from homology"/>
<feature type="region of interest" description="Disordered" evidence="5">
    <location>
        <begin position="206"/>
        <end position="255"/>
    </location>
</feature>
<dbReference type="GO" id="GO:0004553">
    <property type="term" value="F:hydrolase activity, hydrolyzing O-glycosyl compounds"/>
    <property type="evidence" value="ECO:0007669"/>
    <property type="project" value="InterPro"/>
</dbReference>
<dbReference type="InterPro" id="IPR050546">
    <property type="entry name" value="Glycosyl_Hydrlase_16"/>
</dbReference>
<dbReference type="Proteomes" id="UP000587880">
    <property type="component" value="Unassembled WGS sequence"/>
</dbReference>
<dbReference type="PROSITE" id="PS51762">
    <property type="entry name" value="GH16_2"/>
    <property type="match status" value="1"/>
</dbReference>
<feature type="chain" id="PRO_5039106793" evidence="6">
    <location>
        <begin position="24"/>
        <end position="1261"/>
    </location>
</feature>
<dbReference type="PANTHER" id="PTHR10963:SF55">
    <property type="entry name" value="GLYCOSIDE HYDROLASE FAMILY 16 PROTEIN"/>
    <property type="match status" value="1"/>
</dbReference>
<dbReference type="InterPro" id="IPR000757">
    <property type="entry name" value="Beta-glucanase-like"/>
</dbReference>
<feature type="repeat" description="Cell wall-binding" evidence="4">
    <location>
        <begin position="109"/>
        <end position="128"/>
    </location>
</feature>
<dbReference type="PROSITE" id="PS51170">
    <property type="entry name" value="CW"/>
    <property type="match status" value="5"/>
</dbReference>
<dbReference type="Gene3D" id="2.10.270.20">
    <property type="match status" value="2"/>
</dbReference>
<dbReference type="InterPro" id="IPR018337">
    <property type="entry name" value="Cell_wall/Cho-bd_repeat"/>
</dbReference>
<dbReference type="Pfam" id="PF07550">
    <property type="entry name" value="Shr-like_HID"/>
    <property type="match status" value="1"/>
</dbReference>
<dbReference type="PANTHER" id="PTHR10963">
    <property type="entry name" value="GLYCOSYL HYDROLASE-RELATED"/>
    <property type="match status" value="1"/>
</dbReference>
<dbReference type="EMBL" id="JABAGD010000003">
    <property type="protein sequence ID" value="NMF03567.1"/>
    <property type="molecule type" value="Genomic_DNA"/>
</dbReference>
<dbReference type="RefSeq" id="WP_168980947.1">
    <property type="nucleotide sequence ID" value="NZ_JABAGD010000003.1"/>
</dbReference>
<feature type="compositionally biased region" description="Low complexity" evidence="5">
    <location>
        <begin position="221"/>
        <end position="253"/>
    </location>
</feature>
<feature type="repeat" description="Cell wall-binding" evidence="4">
    <location>
        <begin position="69"/>
        <end position="88"/>
    </location>
</feature>
<dbReference type="Gene3D" id="2.60.120.200">
    <property type="match status" value="1"/>
</dbReference>
<comment type="similarity">
    <text evidence="1">Belongs to the glycosyl hydrolase 16 family.</text>
</comment>
<comment type="caution">
    <text evidence="8">The sequence shown here is derived from an EMBL/GenBank/DDBJ whole genome shotgun (WGS) entry which is preliminary data.</text>
</comment>
<dbReference type="GO" id="GO:0005975">
    <property type="term" value="P:carbohydrate metabolic process"/>
    <property type="evidence" value="ECO:0007669"/>
    <property type="project" value="InterPro"/>
</dbReference>
<dbReference type="Pfam" id="PF01473">
    <property type="entry name" value="Choline_bind_1"/>
    <property type="match status" value="3"/>
</dbReference>
<dbReference type="Pfam" id="PF02018">
    <property type="entry name" value="CBM_4_9"/>
    <property type="match status" value="4"/>
</dbReference>
<evidence type="ECO:0000256" key="4">
    <source>
        <dbReference type="PROSITE-ProRule" id="PRU00591"/>
    </source>
</evidence>
<feature type="signal peptide" evidence="6">
    <location>
        <begin position="1"/>
        <end position="23"/>
    </location>
</feature>
<dbReference type="Pfam" id="PF00722">
    <property type="entry name" value="Glyco_hydro_16"/>
    <property type="match status" value="1"/>
</dbReference>
<keyword evidence="6" id="KW-0732">Signal</keyword>
<dbReference type="Pfam" id="PF19127">
    <property type="entry name" value="Choline_bind_3"/>
    <property type="match status" value="1"/>
</dbReference>
<dbReference type="SUPFAM" id="SSF49899">
    <property type="entry name" value="Concanavalin A-like lectins/glucanases"/>
    <property type="match status" value="1"/>
</dbReference>
<gene>
    <name evidence="8" type="ORF">HF849_02195</name>
</gene>